<dbReference type="Proteomes" id="UP000199577">
    <property type="component" value="Unassembled WGS sequence"/>
</dbReference>
<dbReference type="STRING" id="623281.SAMN05421747_101454"/>
<protein>
    <submittedName>
        <fullName evidence="1">Uncharacterized protein</fullName>
    </submittedName>
</protein>
<organism evidence="1 2">
    <name type="scientific">Parapedobacter composti</name>
    <dbReference type="NCBI Taxonomy" id="623281"/>
    <lineage>
        <taxon>Bacteria</taxon>
        <taxon>Pseudomonadati</taxon>
        <taxon>Bacteroidota</taxon>
        <taxon>Sphingobacteriia</taxon>
        <taxon>Sphingobacteriales</taxon>
        <taxon>Sphingobacteriaceae</taxon>
        <taxon>Parapedobacter</taxon>
    </lineage>
</organism>
<accession>A0A1I1EFL3</accession>
<evidence type="ECO:0000313" key="2">
    <source>
        <dbReference type="Proteomes" id="UP000199577"/>
    </source>
</evidence>
<keyword evidence="2" id="KW-1185">Reference proteome</keyword>
<gene>
    <name evidence="1" type="ORF">SAMN05421747_101454</name>
</gene>
<dbReference type="AlphaFoldDB" id="A0A1I1EFL3"/>
<reference evidence="1 2" key="1">
    <citation type="submission" date="2016-10" db="EMBL/GenBank/DDBJ databases">
        <authorList>
            <person name="de Groot N.N."/>
        </authorList>
    </citation>
    <scope>NUCLEOTIDE SEQUENCE [LARGE SCALE GENOMIC DNA]</scope>
    <source>
        <strain evidence="1 2">DSM 22900</strain>
    </source>
</reference>
<name>A0A1I1EFL3_9SPHI</name>
<dbReference type="EMBL" id="FOLL01000001">
    <property type="protein sequence ID" value="SFB84108.1"/>
    <property type="molecule type" value="Genomic_DNA"/>
</dbReference>
<sequence>MYFWGMDISAFKSSLQQPAPPIGLTVQQEALWYDAKGEWEKAHDLINDLDDKQSAHIHAYLHRKEGDLWNADYWYRRAGRSRPALTLEEEWEDLARILFF</sequence>
<proteinExistence type="predicted"/>
<evidence type="ECO:0000313" key="1">
    <source>
        <dbReference type="EMBL" id="SFB84108.1"/>
    </source>
</evidence>